<dbReference type="InterPro" id="IPR011990">
    <property type="entry name" value="TPR-like_helical_dom_sf"/>
</dbReference>
<name>S8C107_9LAMI</name>
<comment type="caution">
    <text evidence="3">The sequence shown here is derived from an EMBL/GenBank/DDBJ whole genome shotgun (WGS) entry which is preliminary data.</text>
</comment>
<evidence type="ECO:0000313" key="4">
    <source>
        <dbReference type="Proteomes" id="UP000015453"/>
    </source>
</evidence>
<dbReference type="Gene3D" id="1.25.40.10">
    <property type="entry name" value="Tetratricopeptide repeat domain"/>
    <property type="match status" value="1"/>
</dbReference>
<dbReference type="PANTHER" id="PTHR47926:SF533">
    <property type="entry name" value="DYW DOMAIN-CONTAINING PROTEIN"/>
    <property type="match status" value="1"/>
</dbReference>
<dbReference type="GO" id="GO:0003723">
    <property type="term" value="F:RNA binding"/>
    <property type="evidence" value="ECO:0007669"/>
    <property type="project" value="InterPro"/>
</dbReference>
<evidence type="ECO:0000256" key="1">
    <source>
        <dbReference type="ARBA" id="ARBA00022737"/>
    </source>
</evidence>
<dbReference type="Proteomes" id="UP000015453">
    <property type="component" value="Unassembled WGS sequence"/>
</dbReference>
<evidence type="ECO:0000256" key="2">
    <source>
        <dbReference type="PROSITE-ProRule" id="PRU00708"/>
    </source>
</evidence>
<reference evidence="3 4" key="1">
    <citation type="journal article" date="2013" name="BMC Genomics">
        <title>The miniature genome of a carnivorous plant Genlisea aurea contains a low number of genes and short non-coding sequences.</title>
        <authorList>
            <person name="Leushkin E.V."/>
            <person name="Sutormin R.A."/>
            <person name="Nabieva E.R."/>
            <person name="Penin A.A."/>
            <person name="Kondrashov A.S."/>
            <person name="Logacheva M.D."/>
        </authorList>
    </citation>
    <scope>NUCLEOTIDE SEQUENCE [LARGE SCALE GENOMIC DNA]</scope>
</reference>
<dbReference type="PROSITE" id="PS51375">
    <property type="entry name" value="PPR"/>
    <property type="match status" value="1"/>
</dbReference>
<accession>S8C107</accession>
<proteinExistence type="predicted"/>
<evidence type="ECO:0008006" key="5">
    <source>
        <dbReference type="Google" id="ProtNLM"/>
    </source>
</evidence>
<evidence type="ECO:0000313" key="3">
    <source>
        <dbReference type="EMBL" id="EPS60324.1"/>
    </source>
</evidence>
<sequence length="161" mass="17816">MIRRKIDTDAYTYSSILSSALVGDARNPRLGASLHGLVMKMGYEKVTPIANAMMSMYVKSDGDYYMVDALRVFRYTPSKDHISWNTILNGLSQNGLSEEALKLFHQMHNDHAPIDQFAFSAALKSCSDLATLHLGKQIHALALESGLQEKEYVASGSKKST</sequence>
<dbReference type="NCBIfam" id="TIGR00756">
    <property type="entry name" value="PPR"/>
    <property type="match status" value="1"/>
</dbReference>
<protein>
    <recommendedName>
        <fullName evidence="5">Pentatricopeptide repeat-containing protein</fullName>
    </recommendedName>
</protein>
<dbReference type="OrthoDB" id="1929236at2759"/>
<dbReference type="Pfam" id="PF13041">
    <property type="entry name" value="PPR_2"/>
    <property type="match status" value="1"/>
</dbReference>
<dbReference type="AlphaFoldDB" id="S8C107"/>
<dbReference type="GO" id="GO:0009451">
    <property type="term" value="P:RNA modification"/>
    <property type="evidence" value="ECO:0007669"/>
    <property type="project" value="InterPro"/>
</dbReference>
<gene>
    <name evidence="3" type="ORF">M569_14480</name>
</gene>
<dbReference type="InterPro" id="IPR002885">
    <property type="entry name" value="PPR_rpt"/>
</dbReference>
<organism evidence="3 4">
    <name type="scientific">Genlisea aurea</name>
    <dbReference type="NCBI Taxonomy" id="192259"/>
    <lineage>
        <taxon>Eukaryota</taxon>
        <taxon>Viridiplantae</taxon>
        <taxon>Streptophyta</taxon>
        <taxon>Embryophyta</taxon>
        <taxon>Tracheophyta</taxon>
        <taxon>Spermatophyta</taxon>
        <taxon>Magnoliopsida</taxon>
        <taxon>eudicotyledons</taxon>
        <taxon>Gunneridae</taxon>
        <taxon>Pentapetalae</taxon>
        <taxon>asterids</taxon>
        <taxon>lamiids</taxon>
        <taxon>Lamiales</taxon>
        <taxon>Lentibulariaceae</taxon>
        <taxon>Genlisea</taxon>
    </lineage>
</organism>
<feature type="repeat" description="PPR" evidence="2">
    <location>
        <begin position="80"/>
        <end position="114"/>
    </location>
</feature>
<dbReference type="InterPro" id="IPR046960">
    <property type="entry name" value="PPR_At4g14850-like_plant"/>
</dbReference>
<dbReference type="PANTHER" id="PTHR47926">
    <property type="entry name" value="PENTATRICOPEPTIDE REPEAT-CONTAINING PROTEIN"/>
    <property type="match status" value="1"/>
</dbReference>
<keyword evidence="4" id="KW-1185">Reference proteome</keyword>
<dbReference type="EMBL" id="AUSU01007652">
    <property type="protein sequence ID" value="EPS60324.1"/>
    <property type="molecule type" value="Genomic_DNA"/>
</dbReference>
<keyword evidence="1" id="KW-0677">Repeat</keyword>